<dbReference type="SMART" id="SM00326">
    <property type="entry name" value="SH3"/>
    <property type="match status" value="1"/>
</dbReference>
<reference evidence="17" key="1">
    <citation type="journal article" date="2012" name="Science">
        <title>The Paleozoic origin of enzymatic lignin decomposition reconstructed from 31 fungal genomes.</title>
        <authorList>
            <person name="Floudas D."/>
            <person name="Binder M."/>
            <person name="Riley R."/>
            <person name="Barry K."/>
            <person name="Blanchette R.A."/>
            <person name="Henrissat B."/>
            <person name="Martinez A.T."/>
            <person name="Otillar R."/>
            <person name="Spatafora J.W."/>
            <person name="Yadav J.S."/>
            <person name="Aerts A."/>
            <person name="Benoit I."/>
            <person name="Boyd A."/>
            <person name="Carlson A."/>
            <person name="Copeland A."/>
            <person name="Coutinho P.M."/>
            <person name="de Vries R.P."/>
            <person name="Ferreira P."/>
            <person name="Findley K."/>
            <person name="Foster B."/>
            <person name="Gaskell J."/>
            <person name="Glotzer D."/>
            <person name="Gorecki P."/>
            <person name="Heitman J."/>
            <person name="Hesse C."/>
            <person name="Hori C."/>
            <person name="Igarashi K."/>
            <person name="Jurgens J.A."/>
            <person name="Kallen N."/>
            <person name="Kersten P."/>
            <person name="Kohler A."/>
            <person name="Kuees U."/>
            <person name="Kumar T.K.A."/>
            <person name="Kuo A."/>
            <person name="LaButti K."/>
            <person name="Larrondo L.F."/>
            <person name="Lindquist E."/>
            <person name="Ling A."/>
            <person name="Lombard V."/>
            <person name="Lucas S."/>
            <person name="Lundell T."/>
            <person name="Martin R."/>
            <person name="McLaughlin D.J."/>
            <person name="Morgenstern I."/>
            <person name="Morin E."/>
            <person name="Murat C."/>
            <person name="Nagy L.G."/>
            <person name="Nolan M."/>
            <person name="Ohm R.A."/>
            <person name="Patyshakuliyeva A."/>
            <person name="Rokas A."/>
            <person name="Ruiz-Duenas F.J."/>
            <person name="Sabat G."/>
            <person name="Salamov A."/>
            <person name="Samejima M."/>
            <person name="Schmutz J."/>
            <person name="Slot J.C."/>
            <person name="St John F."/>
            <person name="Stenlid J."/>
            <person name="Sun H."/>
            <person name="Sun S."/>
            <person name="Syed K."/>
            <person name="Tsang A."/>
            <person name="Wiebenga A."/>
            <person name="Young D."/>
            <person name="Pisabarro A."/>
            <person name="Eastwood D.C."/>
            <person name="Martin F."/>
            <person name="Cullen D."/>
            <person name="Grigoriev I.V."/>
            <person name="Hibbett D.S."/>
        </authorList>
    </citation>
    <scope>NUCLEOTIDE SEQUENCE [LARGE SCALE GENOMIC DNA]</scope>
    <source>
        <strain evidence="17">RWD-64-598 SS2</strain>
    </source>
</reference>
<evidence type="ECO:0000256" key="5">
    <source>
        <dbReference type="ARBA" id="ARBA00022927"/>
    </source>
</evidence>
<evidence type="ECO:0000256" key="10">
    <source>
        <dbReference type="ARBA" id="ARBA00029693"/>
    </source>
</evidence>
<gene>
    <name evidence="16" type="ORF">CONPUDRAFT_146201</name>
</gene>
<dbReference type="PROSITE" id="PS50002">
    <property type="entry name" value="SH3"/>
    <property type="match status" value="1"/>
</dbReference>
<evidence type="ECO:0000259" key="15">
    <source>
        <dbReference type="PROSITE" id="PS50002"/>
    </source>
</evidence>
<dbReference type="GeneID" id="19202172"/>
<evidence type="ECO:0000313" key="16">
    <source>
        <dbReference type="EMBL" id="EIW77117.1"/>
    </source>
</evidence>
<feature type="region of interest" description="Disordered" evidence="14">
    <location>
        <begin position="443"/>
        <end position="500"/>
    </location>
</feature>
<dbReference type="SUPFAM" id="SSF50044">
    <property type="entry name" value="SH3-domain"/>
    <property type="match status" value="1"/>
</dbReference>
<feature type="domain" description="SH3" evidence="15">
    <location>
        <begin position="754"/>
        <end position="828"/>
    </location>
</feature>
<dbReference type="PANTHER" id="PTHR19332:SF1">
    <property type="entry name" value="PEROXISOMAL MEMBRANE PROTEIN PEX13"/>
    <property type="match status" value="1"/>
</dbReference>
<name>A0A5M3MDJ9_CONPW</name>
<comment type="subcellular location">
    <subcellularLocation>
        <location evidence="12">Peroxisome membrane</location>
    </subcellularLocation>
</comment>
<evidence type="ECO:0000256" key="3">
    <source>
        <dbReference type="ARBA" id="ARBA00022448"/>
    </source>
</evidence>
<dbReference type="InterPro" id="IPR035463">
    <property type="entry name" value="Pex13"/>
</dbReference>
<proteinExistence type="inferred from homology"/>
<evidence type="ECO:0000256" key="13">
    <source>
        <dbReference type="PROSITE-ProRule" id="PRU00192"/>
    </source>
</evidence>
<dbReference type="KEGG" id="cput:CONPUDRAFT_146201"/>
<evidence type="ECO:0000256" key="7">
    <source>
        <dbReference type="ARBA" id="ARBA00023010"/>
    </source>
</evidence>
<comment type="similarity">
    <text evidence="1">Belongs to the peroxin-13 family.</text>
</comment>
<evidence type="ECO:0000256" key="2">
    <source>
        <dbReference type="ARBA" id="ARBA00022443"/>
    </source>
</evidence>
<evidence type="ECO:0000256" key="9">
    <source>
        <dbReference type="ARBA" id="ARBA00023140"/>
    </source>
</evidence>
<evidence type="ECO:0000256" key="4">
    <source>
        <dbReference type="ARBA" id="ARBA00022692"/>
    </source>
</evidence>
<feature type="region of interest" description="Disordered" evidence="14">
    <location>
        <begin position="199"/>
        <end position="270"/>
    </location>
</feature>
<keyword evidence="3" id="KW-0813">Transport</keyword>
<sequence length="838" mass="88981">MSSPALAEIGGRSGHIEQTDKATSALSSDRARMDLSATQMRGNSQAKWASLKWYLRAGKMGGRERTVWLLFSPLPLSFESTFVDMARTTSFTHDVPYGLRSKSRSQPAMPYTLRSMTRGERTAGQAAKNAQKPIHHIRAVAGKNRHPKTKSRSTPKSKRSLKKSSFTKSPTKAFTREAGTSDDELDAAEVDLSLSFTSLEAGVPGTPQNQASFASEQSLAAPRTPTGKRRPQRGEAQLSTMLLSDNTNEDELGTGAGAQTATESDAGTPVNGNMYDGVTLHGDVYRRLLLLGASPRGNVPDGVLESRIPSPTRKAVVEAGVRSLSGERLLGGFNFARAAAQVRAEEQVQAQVQDQAPVSTSAAAAMEVYAAPSPQDTVSDDSEWHGIHGGHELVRVDTEMIDQDDGGVDASPGKSAGSLQIIFNKYGAMFFLFMMASPPKPWERGSVAAAPAPPLPSSAAPTSTAPSVPSMAAPAPTVTSSDIPSVPPRPAALSNPSMSTMSTPYNSLSSPYSSSYSSPYNRLGSSYSPYGGGMYGGGGLGSYGGMGYGGYGGGGYGGYGGMNSMYGGGMPGMGMYGGMPGMDPNNPSLTQTLESTTQHTFALLHSIVQTFSGVAQMIESTFMATHSSFFAMVGVVDQFGQLRNALGSVLGLFGLVRWMRELVTGRPSPPPGMQNEFRDFVGGKPVQGPMAPTGPKPSRKPLIIFFLAIFGIPYAMSRLVRILNERAQQQQQEALAAGGGQPGAGGALGPLDPASLTFARARYVFDASSPSELALKENEIVAIMGKLDPTTGAEVDPRIEVQSDWWKGRTRDGREGWFPRAFVEVLERRKAEEPKKVD</sequence>
<feature type="region of interest" description="Disordered" evidence="14">
    <location>
        <begin position="118"/>
        <end position="182"/>
    </location>
</feature>
<dbReference type="Gene3D" id="2.30.30.40">
    <property type="entry name" value="SH3 Domains"/>
    <property type="match status" value="1"/>
</dbReference>
<dbReference type="Pfam" id="PF04088">
    <property type="entry name" value="Peroxin-13_N"/>
    <property type="match status" value="1"/>
</dbReference>
<keyword evidence="7" id="KW-0811">Translocation</keyword>
<dbReference type="GO" id="GO:0005778">
    <property type="term" value="C:peroxisomal membrane"/>
    <property type="evidence" value="ECO:0007669"/>
    <property type="project" value="UniProtKB-SubCell"/>
</dbReference>
<keyword evidence="4" id="KW-0812">Transmembrane</keyword>
<evidence type="ECO:0000256" key="11">
    <source>
        <dbReference type="ARBA" id="ARBA00034535"/>
    </source>
</evidence>
<feature type="compositionally biased region" description="Basic residues" evidence="14">
    <location>
        <begin position="133"/>
        <end position="162"/>
    </location>
</feature>
<dbReference type="InterPro" id="IPR007223">
    <property type="entry name" value="Peroxin-13_N"/>
</dbReference>
<keyword evidence="5" id="KW-0653">Protein transport</keyword>
<keyword evidence="6" id="KW-1133">Transmembrane helix</keyword>
<dbReference type="PANTHER" id="PTHR19332">
    <property type="entry name" value="PEROXISOMAL MEMBRANE PROTEIN PEX13"/>
    <property type="match status" value="1"/>
</dbReference>
<keyword evidence="8" id="KW-0472">Membrane</keyword>
<evidence type="ECO:0000256" key="1">
    <source>
        <dbReference type="ARBA" id="ARBA00006033"/>
    </source>
</evidence>
<keyword evidence="2 13" id="KW-0728">SH3 domain</keyword>
<keyword evidence="17" id="KW-1185">Reference proteome</keyword>
<dbReference type="AlphaFoldDB" id="A0A5M3MDJ9"/>
<evidence type="ECO:0000256" key="14">
    <source>
        <dbReference type="SAM" id="MobiDB-lite"/>
    </source>
</evidence>
<feature type="compositionally biased region" description="Polar residues" evidence="14">
    <location>
        <begin position="206"/>
        <end position="218"/>
    </location>
</feature>
<dbReference type="InterPro" id="IPR036028">
    <property type="entry name" value="SH3-like_dom_sf"/>
</dbReference>
<evidence type="ECO:0000256" key="8">
    <source>
        <dbReference type="ARBA" id="ARBA00023136"/>
    </source>
</evidence>
<dbReference type="RefSeq" id="XP_007772559.1">
    <property type="nucleotide sequence ID" value="XM_007774369.1"/>
</dbReference>
<organism evidence="16 17">
    <name type="scientific">Coniophora puteana (strain RWD-64-598)</name>
    <name type="common">Brown rot fungus</name>
    <dbReference type="NCBI Taxonomy" id="741705"/>
    <lineage>
        <taxon>Eukaryota</taxon>
        <taxon>Fungi</taxon>
        <taxon>Dikarya</taxon>
        <taxon>Basidiomycota</taxon>
        <taxon>Agaricomycotina</taxon>
        <taxon>Agaricomycetes</taxon>
        <taxon>Agaricomycetidae</taxon>
        <taxon>Boletales</taxon>
        <taxon>Coniophorineae</taxon>
        <taxon>Coniophoraceae</taxon>
        <taxon>Coniophora</taxon>
    </lineage>
</organism>
<protein>
    <recommendedName>
        <fullName evidence="11">Peroxisomal membrane protein PEX13</fullName>
    </recommendedName>
    <alternativeName>
        <fullName evidence="10">Peroxin-13</fullName>
    </alternativeName>
</protein>
<dbReference type="EMBL" id="JH711584">
    <property type="protein sequence ID" value="EIW77117.1"/>
    <property type="molecule type" value="Genomic_DNA"/>
</dbReference>
<evidence type="ECO:0000256" key="12">
    <source>
        <dbReference type="ARBA" id="ARBA00046271"/>
    </source>
</evidence>
<evidence type="ECO:0000256" key="6">
    <source>
        <dbReference type="ARBA" id="ARBA00022989"/>
    </source>
</evidence>
<dbReference type="OrthoDB" id="10037838at2759"/>
<feature type="compositionally biased region" description="Low complexity" evidence="14">
    <location>
        <begin position="457"/>
        <end position="481"/>
    </location>
</feature>
<accession>A0A5M3MDJ9</accession>
<feature type="region of interest" description="Disordered" evidence="14">
    <location>
        <begin position="1"/>
        <end position="28"/>
    </location>
</feature>
<dbReference type="InterPro" id="IPR001452">
    <property type="entry name" value="SH3_domain"/>
</dbReference>
<dbReference type="Proteomes" id="UP000053558">
    <property type="component" value="Unassembled WGS sequence"/>
</dbReference>
<keyword evidence="9" id="KW-0576">Peroxisome</keyword>
<dbReference type="Pfam" id="PF07653">
    <property type="entry name" value="SH3_2"/>
    <property type="match status" value="1"/>
</dbReference>
<dbReference type="GO" id="GO:0016560">
    <property type="term" value="P:protein import into peroxisome matrix, docking"/>
    <property type="evidence" value="ECO:0007669"/>
    <property type="project" value="InterPro"/>
</dbReference>
<evidence type="ECO:0000313" key="17">
    <source>
        <dbReference type="Proteomes" id="UP000053558"/>
    </source>
</evidence>
<dbReference type="GO" id="GO:1990429">
    <property type="term" value="C:peroxisomal importomer complex"/>
    <property type="evidence" value="ECO:0007669"/>
    <property type="project" value="TreeGrafter"/>
</dbReference>
<feature type="compositionally biased region" description="Polar residues" evidence="14">
    <location>
        <begin position="237"/>
        <end position="246"/>
    </location>
</feature>
<comment type="caution">
    <text evidence="16">The sequence shown here is derived from an EMBL/GenBank/DDBJ whole genome shotgun (WGS) entry which is preliminary data.</text>
</comment>